<keyword evidence="1" id="KW-0175">Coiled coil</keyword>
<dbReference type="STRING" id="871651.SAMN05421688_1697"/>
<protein>
    <recommendedName>
        <fullName evidence="5">DUF3306 domain-containing protein</fullName>
    </recommendedName>
</protein>
<evidence type="ECO:0000256" key="2">
    <source>
        <dbReference type="SAM" id="MobiDB-lite"/>
    </source>
</evidence>
<dbReference type="AlphaFoldDB" id="A0A1I0WTD7"/>
<evidence type="ECO:0000313" key="3">
    <source>
        <dbReference type="EMBL" id="SFA91266.1"/>
    </source>
</evidence>
<feature type="region of interest" description="Disordered" evidence="2">
    <location>
        <begin position="133"/>
        <end position="195"/>
    </location>
</feature>
<dbReference type="EMBL" id="FOJU01000002">
    <property type="protein sequence ID" value="SFA91266.1"/>
    <property type="molecule type" value="Genomic_DNA"/>
</dbReference>
<gene>
    <name evidence="3" type="ORF">SAMN05421688_1697</name>
</gene>
<evidence type="ECO:0000313" key="4">
    <source>
        <dbReference type="Proteomes" id="UP000198796"/>
    </source>
</evidence>
<dbReference type="RefSeq" id="WP_092063045.1">
    <property type="nucleotide sequence ID" value="NZ_FOJU01000002.1"/>
</dbReference>
<feature type="compositionally biased region" description="Acidic residues" evidence="2">
    <location>
        <begin position="141"/>
        <end position="151"/>
    </location>
</feature>
<dbReference type="InterPro" id="IPR021735">
    <property type="entry name" value="DUF3306"/>
</dbReference>
<organism evidence="3 4">
    <name type="scientific">Poseidonocella pacifica</name>
    <dbReference type="NCBI Taxonomy" id="871651"/>
    <lineage>
        <taxon>Bacteria</taxon>
        <taxon>Pseudomonadati</taxon>
        <taxon>Pseudomonadota</taxon>
        <taxon>Alphaproteobacteria</taxon>
        <taxon>Rhodobacterales</taxon>
        <taxon>Roseobacteraceae</taxon>
        <taxon>Poseidonocella</taxon>
    </lineage>
</organism>
<feature type="coiled-coil region" evidence="1">
    <location>
        <begin position="15"/>
        <end position="42"/>
    </location>
</feature>
<keyword evidence="4" id="KW-1185">Reference proteome</keyword>
<name>A0A1I0WTD7_9RHOB</name>
<dbReference type="Proteomes" id="UP000198796">
    <property type="component" value="Unassembled WGS sequence"/>
</dbReference>
<evidence type="ECO:0000256" key="1">
    <source>
        <dbReference type="SAM" id="Coils"/>
    </source>
</evidence>
<reference evidence="3 4" key="1">
    <citation type="submission" date="2016-10" db="EMBL/GenBank/DDBJ databases">
        <authorList>
            <person name="de Groot N.N."/>
        </authorList>
    </citation>
    <scope>NUCLEOTIDE SEQUENCE [LARGE SCALE GENOMIC DNA]</scope>
    <source>
        <strain evidence="3 4">DSM 29316</strain>
    </source>
</reference>
<dbReference type="Pfam" id="PF11748">
    <property type="entry name" value="DUF3306"/>
    <property type="match status" value="1"/>
</dbReference>
<accession>A0A1I0WTD7</accession>
<evidence type="ECO:0008006" key="5">
    <source>
        <dbReference type="Google" id="ProtNLM"/>
    </source>
</evidence>
<dbReference type="OrthoDB" id="8100830at2"/>
<sequence>MSVRGDFWSRRKARVEAEEAEVREQERELARIKRDEELAERTDEELLAELDLPDPDAVATKDELQRFMTETVPERLRRRALRALWRSNPVLANVDGLVEYGEDYTDSATVIENLQTAYEVGKGMASQFREMFAEPDSKAEPEEDDLAEDVADASSEASDPNPENASIALAASDETEEPAPLDLPRRSMRFTFEDT</sequence>
<proteinExistence type="predicted"/>